<comment type="caution">
    <text evidence="1">The sequence shown here is derived from an EMBL/GenBank/DDBJ whole genome shotgun (WGS) entry which is preliminary data.</text>
</comment>
<dbReference type="EMBL" id="AWVA01000087">
    <property type="protein sequence ID" value="ERJ74737.1"/>
    <property type="molecule type" value="Genomic_DNA"/>
</dbReference>
<gene>
    <name evidence="1" type="ORF">HMPREF1557_01438</name>
</gene>
<organism evidence="1 2">
    <name type="scientific">Streptococcus sobrinus W1703</name>
    <dbReference type="NCBI Taxonomy" id="1227275"/>
    <lineage>
        <taxon>Bacteria</taxon>
        <taxon>Bacillati</taxon>
        <taxon>Bacillota</taxon>
        <taxon>Bacilli</taxon>
        <taxon>Lactobacillales</taxon>
        <taxon>Streptococcaceae</taxon>
        <taxon>Streptococcus</taxon>
    </lineage>
</organism>
<dbReference type="AlphaFoldDB" id="U2J3W0"/>
<evidence type="ECO:0000313" key="2">
    <source>
        <dbReference type="Proteomes" id="UP000016617"/>
    </source>
</evidence>
<dbReference type="HOGENOM" id="CLU_2371642_0_0_9"/>
<accession>U2J3W0</accession>
<dbReference type="RefSeq" id="WP_019770717.1">
    <property type="nucleotide sequence ID" value="NZ_KI259704.1"/>
</dbReference>
<dbReference type="PATRIC" id="fig|1227275.3.peg.1281"/>
<reference evidence="1 2" key="1">
    <citation type="submission" date="2013-06" db="EMBL/GenBank/DDBJ databases">
        <authorList>
            <person name="Weinstock G."/>
            <person name="Sodergren E."/>
            <person name="Lobos E.A."/>
            <person name="Fulton L."/>
            <person name="Fulton R."/>
            <person name="Courtney L."/>
            <person name="Fronick C."/>
            <person name="O'Laughlin M."/>
            <person name="Godfrey J."/>
            <person name="Wilson R.M."/>
            <person name="Miner T."/>
            <person name="Farmer C."/>
            <person name="Delehaunty K."/>
            <person name="Cordes M."/>
            <person name="Minx P."/>
            <person name="Tomlinson C."/>
            <person name="Chen J."/>
            <person name="Wollam A."/>
            <person name="Pepin K.H."/>
            <person name="Bhonagiri V."/>
            <person name="Zhang X."/>
            <person name="Warren W."/>
            <person name="Mitreva M."/>
            <person name="Mardis E.R."/>
            <person name="Wilson R.K."/>
        </authorList>
    </citation>
    <scope>NUCLEOTIDE SEQUENCE [LARGE SCALE GENOMIC DNA]</scope>
    <source>
        <strain evidence="1 2">W1703</strain>
    </source>
</reference>
<protein>
    <submittedName>
        <fullName evidence="1">Uncharacterized protein</fullName>
    </submittedName>
</protein>
<proteinExistence type="predicted"/>
<evidence type="ECO:0000313" key="1">
    <source>
        <dbReference type="EMBL" id="ERJ74737.1"/>
    </source>
</evidence>
<sequence length="95" mass="11001">MITYFFWTVNKKLSPIGKSKNIKVLKIRLEVFILGILEDLLNDFSVFEKFLRPAESVRFIVKDENFSKTIAKDCQVSKEEKIFGTHLSQSSEVQA</sequence>
<dbReference type="Proteomes" id="UP000016617">
    <property type="component" value="Unassembled WGS sequence"/>
</dbReference>
<name>U2J3W0_9STRE</name>